<dbReference type="EMBL" id="JAPQKT010000007">
    <property type="protein sequence ID" value="KAJ5224382.1"/>
    <property type="molecule type" value="Genomic_DNA"/>
</dbReference>
<dbReference type="GeneID" id="81385970"/>
<sequence>MPESFALLRRQRTDDLSKLADQHMQHDLRSEDRDALKSAASTVSMWTTVGSAIGVGLGLYAAIRLRSSRKAFFAAIRAQERPTKVVFADGRTEPIPDLTPLLKPTTFGDFATYFFASAGGLFLGGELGFAGGAASASRTISSDPEMRKRIEHAFRGFRADILRRQADELDNGASVSGLML</sequence>
<evidence type="ECO:0000313" key="2">
    <source>
        <dbReference type="EMBL" id="KAJ5224382.1"/>
    </source>
</evidence>
<dbReference type="AlphaFoldDB" id="A0A9W9NQM6"/>
<evidence type="ECO:0000313" key="3">
    <source>
        <dbReference type="Proteomes" id="UP001147733"/>
    </source>
</evidence>
<protein>
    <submittedName>
        <fullName evidence="2">Uncharacterized protein</fullName>
    </submittedName>
</protein>
<reference evidence="2" key="1">
    <citation type="submission" date="2022-11" db="EMBL/GenBank/DDBJ databases">
        <authorList>
            <person name="Petersen C."/>
        </authorList>
    </citation>
    <scope>NUCLEOTIDE SEQUENCE</scope>
    <source>
        <strain evidence="2">IBT 23319</strain>
    </source>
</reference>
<keyword evidence="1" id="KW-1133">Transmembrane helix</keyword>
<keyword evidence="3" id="KW-1185">Reference proteome</keyword>
<gene>
    <name evidence="2" type="ORF">N7469_007885</name>
</gene>
<keyword evidence="1" id="KW-0472">Membrane</keyword>
<organism evidence="2 3">
    <name type="scientific">Penicillium citrinum</name>
    <dbReference type="NCBI Taxonomy" id="5077"/>
    <lineage>
        <taxon>Eukaryota</taxon>
        <taxon>Fungi</taxon>
        <taxon>Dikarya</taxon>
        <taxon>Ascomycota</taxon>
        <taxon>Pezizomycotina</taxon>
        <taxon>Eurotiomycetes</taxon>
        <taxon>Eurotiomycetidae</taxon>
        <taxon>Eurotiales</taxon>
        <taxon>Aspergillaceae</taxon>
        <taxon>Penicillium</taxon>
    </lineage>
</organism>
<name>A0A9W9NQM6_PENCI</name>
<feature type="transmembrane region" description="Helical" evidence="1">
    <location>
        <begin position="43"/>
        <end position="63"/>
    </location>
</feature>
<proteinExistence type="predicted"/>
<evidence type="ECO:0000256" key="1">
    <source>
        <dbReference type="SAM" id="Phobius"/>
    </source>
</evidence>
<comment type="caution">
    <text evidence="2">The sequence shown here is derived from an EMBL/GenBank/DDBJ whole genome shotgun (WGS) entry which is preliminary data.</text>
</comment>
<keyword evidence="1" id="KW-0812">Transmembrane</keyword>
<dbReference type="Proteomes" id="UP001147733">
    <property type="component" value="Unassembled WGS sequence"/>
</dbReference>
<dbReference type="RefSeq" id="XP_056498354.1">
    <property type="nucleotide sequence ID" value="XM_056646803.1"/>
</dbReference>
<reference evidence="2" key="2">
    <citation type="journal article" date="2023" name="IMA Fungus">
        <title>Comparative genomic study of the Penicillium genus elucidates a diverse pangenome and 15 lateral gene transfer events.</title>
        <authorList>
            <person name="Petersen C."/>
            <person name="Sorensen T."/>
            <person name="Nielsen M.R."/>
            <person name="Sondergaard T.E."/>
            <person name="Sorensen J.L."/>
            <person name="Fitzpatrick D.A."/>
            <person name="Frisvad J.C."/>
            <person name="Nielsen K.L."/>
        </authorList>
    </citation>
    <scope>NUCLEOTIDE SEQUENCE</scope>
    <source>
        <strain evidence="2">IBT 23319</strain>
    </source>
</reference>
<accession>A0A9W9NQM6</accession>
<dbReference type="OrthoDB" id="3365267at2759"/>